<dbReference type="EMBL" id="CP075150">
    <property type="protein sequence ID" value="UTX43001.1"/>
    <property type="molecule type" value="Genomic_DNA"/>
</dbReference>
<dbReference type="Proteomes" id="UP001059546">
    <property type="component" value="Chromosome IV"/>
</dbReference>
<sequence length="167" mass="18639">MIYTTEVYERVKKVLGDLCMAQSGDGGVTYRVVKYRARAPVFLVEGNGGEMYLMEDGVFELESKGFDIGVPREKEVVVVFFRFSTKRTARNAASVEMYEGGQFMEVDVGSVVCDGRGLGTLIMSRIPQNLYVLSNVLRRFIRINGGEDTDGIFEKLLVDALISNKIL</sequence>
<evidence type="ECO:0000313" key="1">
    <source>
        <dbReference type="EMBL" id="UTX43001.1"/>
    </source>
</evidence>
<protein>
    <submittedName>
        <fullName evidence="1">Uncharacterized protein</fullName>
    </submittedName>
</protein>
<accession>A0A9Q9C2Q5</accession>
<dbReference type="AlphaFoldDB" id="A0A9Q9C2Q5"/>
<organism evidence="1 2">
    <name type="scientific">Encephalitozoon hellem</name>
    <name type="common">Microsporidian parasite</name>
    <dbReference type="NCBI Taxonomy" id="27973"/>
    <lineage>
        <taxon>Eukaryota</taxon>
        <taxon>Fungi</taxon>
        <taxon>Fungi incertae sedis</taxon>
        <taxon>Microsporidia</taxon>
        <taxon>Unikaryonidae</taxon>
        <taxon>Encephalitozoon</taxon>
    </lineage>
</organism>
<reference evidence="1" key="1">
    <citation type="submission" date="2021-05" db="EMBL/GenBank/DDBJ databases">
        <title>Encephalitozoon hellem ATCC 50604 Complete Genome.</title>
        <authorList>
            <person name="Mascarenhas dos Santos A.C."/>
            <person name="Julian A.T."/>
            <person name="Pombert J.-F."/>
        </authorList>
    </citation>
    <scope>NUCLEOTIDE SEQUENCE</scope>
    <source>
        <strain evidence="1">ATCC 50604</strain>
    </source>
</reference>
<evidence type="ECO:0000313" key="2">
    <source>
        <dbReference type="Proteomes" id="UP001059546"/>
    </source>
</evidence>
<gene>
    <name evidence="1" type="ORF">GPU96_04g07340</name>
</gene>
<proteinExistence type="predicted"/>
<name>A0A9Q9C2Q5_ENCHE</name>